<keyword evidence="8 14" id="KW-0675">Receptor</keyword>
<feature type="signal peptide" evidence="12">
    <location>
        <begin position="1"/>
        <end position="20"/>
    </location>
</feature>
<evidence type="ECO:0000256" key="1">
    <source>
        <dbReference type="ARBA" id="ARBA00004479"/>
    </source>
</evidence>
<feature type="domain" description="Fibronectin type-III" evidence="13">
    <location>
        <begin position="442"/>
        <end position="546"/>
    </location>
</feature>
<keyword evidence="15" id="KW-1185">Reference proteome</keyword>
<dbReference type="InterPro" id="IPR036116">
    <property type="entry name" value="FN3_sf"/>
</dbReference>
<keyword evidence="7 11" id="KW-0472">Membrane</keyword>
<keyword evidence="4 12" id="KW-0732">Signal</keyword>
<evidence type="ECO:0000256" key="8">
    <source>
        <dbReference type="ARBA" id="ARBA00023170"/>
    </source>
</evidence>
<feature type="transmembrane region" description="Helical" evidence="11">
    <location>
        <begin position="539"/>
        <end position="560"/>
    </location>
</feature>
<keyword evidence="5" id="KW-0677">Repeat</keyword>
<evidence type="ECO:0000256" key="4">
    <source>
        <dbReference type="ARBA" id="ARBA00022729"/>
    </source>
</evidence>
<dbReference type="SUPFAM" id="SSF49265">
    <property type="entry name" value="Fibronectin type III"/>
    <property type="match status" value="3"/>
</dbReference>
<dbReference type="Gene3D" id="2.60.40.10">
    <property type="entry name" value="Immunoglobulins"/>
    <property type="match status" value="5"/>
</dbReference>
<feature type="compositionally biased region" description="Polar residues" evidence="10">
    <location>
        <begin position="726"/>
        <end position="735"/>
    </location>
</feature>
<comment type="caution">
    <text evidence="14">The sequence shown here is derived from an EMBL/GenBank/DDBJ whole genome shotgun (WGS) entry which is preliminary data.</text>
</comment>
<keyword evidence="3 11" id="KW-0812">Transmembrane</keyword>
<dbReference type="EMBL" id="REGW02000011">
    <property type="protein sequence ID" value="KAE8290063.1"/>
    <property type="molecule type" value="Genomic_DNA"/>
</dbReference>
<evidence type="ECO:0000256" key="12">
    <source>
        <dbReference type="SAM" id="SignalP"/>
    </source>
</evidence>
<feature type="chain" id="PRO_5026283533" evidence="12">
    <location>
        <begin position="21"/>
        <end position="764"/>
    </location>
</feature>
<comment type="similarity">
    <text evidence="2">Belongs to the type I cytokine receptor family. Type 2 subfamily.</text>
</comment>
<dbReference type="InterPro" id="IPR003961">
    <property type="entry name" value="FN3_dom"/>
</dbReference>
<dbReference type="InterPro" id="IPR052672">
    <property type="entry name" value="Type1_Cytokine_Rcpt_Type2"/>
</dbReference>
<dbReference type="Pfam" id="PF00041">
    <property type="entry name" value="fn3"/>
    <property type="match status" value="1"/>
</dbReference>
<reference evidence="14 15" key="1">
    <citation type="submission" date="2019-07" db="EMBL/GenBank/DDBJ databases">
        <title>Chromosome genome assembly for large yellow croaker.</title>
        <authorList>
            <person name="Xiao S."/>
        </authorList>
    </citation>
    <scope>NUCLEOTIDE SEQUENCE [LARGE SCALE GENOMIC DNA]</scope>
    <source>
        <strain evidence="14">JMULYC20181020</strain>
        <tissue evidence="14">Muscle</tissue>
    </source>
</reference>
<dbReference type="InterPro" id="IPR013783">
    <property type="entry name" value="Ig-like_fold"/>
</dbReference>
<dbReference type="AlphaFoldDB" id="A0A6G0IFH6"/>
<evidence type="ECO:0000256" key="9">
    <source>
        <dbReference type="ARBA" id="ARBA00023180"/>
    </source>
</evidence>
<dbReference type="CDD" id="cd00063">
    <property type="entry name" value="FN3"/>
    <property type="match status" value="2"/>
</dbReference>
<evidence type="ECO:0000256" key="3">
    <source>
        <dbReference type="ARBA" id="ARBA00022692"/>
    </source>
</evidence>
<evidence type="ECO:0000313" key="14">
    <source>
        <dbReference type="EMBL" id="KAE8290063.1"/>
    </source>
</evidence>
<organism evidence="14 15">
    <name type="scientific">Larimichthys crocea</name>
    <name type="common">Large yellow croaker</name>
    <name type="synonym">Pseudosciaena crocea</name>
    <dbReference type="NCBI Taxonomy" id="215358"/>
    <lineage>
        <taxon>Eukaryota</taxon>
        <taxon>Metazoa</taxon>
        <taxon>Chordata</taxon>
        <taxon>Craniata</taxon>
        <taxon>Vertebrata</taxon>
        <taxon>Euteleostomi</taxon>
        <taxon>Actinopterygii</taxon>
        <taxon>Neopterygii</taxon>
        <taxon>Teleostei</taxon>
        <taxon>Neoteleostei</taxon>
        <taxon>Acanthomorphata</taxon>
        <taxon>Eupercaria</taxon>
        <taxon>Sciaenidae</taxon>
        <taxon>Larimichthys</taxon>
    </lineage>
</organism>
<dbReference type="GO" id="GO:0005886">
    <property type="term" value="C:plasma membrane"/>
    <property type="evidence" value="ECO:0007669"/>
    <property type="project" value="UniProtKB-ARBA"/>
</dbReference>
<evidence type="ECO:0000256" key="6">
    <source>
        <dbReference type="ARBA" id="ARBA00022989"/>
    </source>
</evidence>
<protein>
    <submittedName>
        <fullName evidence="14">Interleukin-6 receptor subunit beta</fullName>
    </submittedName>
</protein>
<dbReference type="PROSITE" id="PS50853">
    <property type="entry name" value="FN3"/>
    <property type="match status" value="2"/>
</dbReference>
<evidence type="ECO:0000256" key="2">
    <source>
        <dbReference type="ARBA" id="ARBA00008921"/>
    </source>
</evidence>
<accession>A0A6G0IFH6</accession>
<comment type="subcellular location">
    <subcellularLocation>
        <location evidence="1">Membrane</location>
        <topology evidence="1">Single-pass type I membrane protein</topology>
    </subcellularLocation>
</comment>
<dbReference type="SMART" id="SM00060">
    <property type="entry name" value="FN3"/>
    <property type="match status" value="3"/>
</dbReference>
<evidence type="ECO:0000256" key="7">
    <source>
        <dbReference type="ARBA" id="ARBA00023136"/>
    </source>
</evidence>
<proteinExistence type="inferred from homology"/>
<keyword evidence="9" id="KW-0325">Glycoprotein</keyword>
<sequence>MERILVVVWTCCLSLVLCQAFSMTTTKASPRPPRLIYCVFLERANVTCHWKAGDIPAKNYTLKVERMPFIRNAKSTLFTCTTSENSCTAITKSTARITYCITVIAHTDSQDISSERRCQSGRIEVMLYPVTLDSVKPVRGRPQCLNVTWISTLALFPVADSEVEKLKSQIEFTAEGQFNVQVENVTARNKSLMVCLFRPDTSYTVRLRHSYEGPQSPWSLWSNAQHGRTGEDAPSVAPPFWRRVIQTDKNGWRLVSLHWKPLPRLLANGRVLFFGVTCQTESAQVLNDHGSCSHLGHTSTSCSLHLPEGRCSCKLTASTSAGSSPKARIWLLGASEAEPPPPRQIAATPLDDNSLDIRWMAPVDWSPSGFVVEWFAVKETEKNNSILYWEKLNSSCKSLVITEGVKPMERYAVSVTALYGEQGAGQDGTIHMYTRQGAPTAAPKEVLVQQITGRTAEIVWSPVPVELLHGFIRNYTISYSKENQQAKRVLVPGHVHHYSLKNLLPGNYIILVQANTDAGPGKAGFTKMHIGESSDEMSIVTYTLLSIMGTTLPLALIACLAQSKMVKQKLCPDVPDPSDSSLANWTPKTTLENMPVMTEFKIEHSKVVLLGESELENSNPDEYLTDHSVCDLQTYSSPCYSPPPVSQAQTTQNTIQPVKQCFTRAKTTSNADLSSCPSVYSSVHFSQMPPSPPTLLLDSTYQSNHWQHSTVSVNEVNLQLGGDSEPSASPRSTTRAHPPLSKPDELKTFSRGHVTPKPFFSKHL</sequence>
<dbReference type="PANTHER" id="PTHR48423">
    <property type="entry name" value="INTERLEUKIN-27 RECEPTOR SUBUNIT ALPHA"/>
    <property type="match status" value="1"/>
</dbReference>
<feature type="domain" description="Fibronectin type-III" evidence="13">
    <location>
        <begin position="128"/>
        <end position="232"/>
    </location>
</feature>
<name>A0A6G0IFH6_LARCR</name>
<feature type="region of interest" description="Disordered" evidence="10">
    <location>
        <begin position="719"/>
        <end position="764"/>
    </location>
</feature>
<evidence type="ECO:0000256" key="5">
    <source>
        <dbReference type="ARBA" id="ARBA00022737"/>
    </source>
</evidence>
<keyword evidence="6 11" id="KW-1133">Transmembrane helix</keyword>
<evidence type="ECO:0000256" key="10">
    <source>
        <dbReference type="SAM" id="MobiDB-lite"/>
    </source>
</evidence>
<dbReference type="PANTHER" id="PTHR48423:SF1">
    <property type="entry name" value="INTERLEUKIN-27 RECEPTOR SUBUNIT ALPHA"/>
    <property type="match status" value="1"/>
</dbReference>
<evidence type="ECO:0000259" key="13">
    <source>
        <dbReference type="PROSITE" id="PS50853"/>
    </source>
</evidence>
<dbReference type="Proteomes" id="UP000424527">
    <property type="component" value="Unassembled WGS sequence"/>
</dbReference>
<evidence type="ECO:0000256" key="11">
    <source>
        <dbReference type="SAM" id="Phobius"/>
    </source>
</evidence>
<evidence type="ECO:0000313" key="15">
    <source>
        <dbReference type="Proteomes" id="UP000424527"/>
    </source>
</evidence>
<gene>
    <name evidence="14" type="ORF">D5F01_LYC11779</name>
</gene>